<gene>
    <name evidence="1" type="ORF">Y1Q_0006084</name>
</gene>
<reference evidence="1 2" key="1">
    <citation type="journal article" date="2012" name="Genome Biol.">
        <title>Sequencing three crocodilian genomes to illuminate the evolution of archosaurs and amniotes.</title>
        <authorList>
            <person name="St John J.A."/>
            <person name="Braun E.L."/>
            <person name="Isberg S.R."/>
            <person name="Miles L.G."/>
            <person name="Chong A.Y."/>
            <person name="Gongora J."/>
            <person name="Dalzell P."/>
            <person name="Moran C."/>
            <person name="Bed'hom B."/>
            <person name="Abzhanov A."/>
            <person name="Burgess S.C."/>
            <person name="Cooksey A.M."/>
            <person name="Castoe T.A."/>
            <person name="Crawford N.G."/>
            <person name="Densmore L.D."/>
            <person name="Drew J.C."/>
            <person name="Edwards S.V."/>
            <person name="Faircloth B.C."/>
            <person name="Fujita M.K."/>
            <person name="Greenwold M.J."/>
            <person name="Hoffmann F.G."/>
            <person name="Howard J.M."/>
            <person name="Iguchi T."/>
            <person name="Janes D.E."/>
            <person name="Khan S.Y."/>
            <person name="Kohno S."/>
            <person name="de Koning A.J."/>
            <person name="Lance S.L."/>
            <person name="McCarthy F.M."/>
            <person name="McCormack J.E."/>
            <person name="Merchant M.E."/>
            <person name="Peterson D.G."/>
            <person name="Pollock D.D."/>
            <person name="Pourmand N."/>
            <person name="Raney B.J."/>
            <person name="Roessler K.A."/>
            <person name="Sanford J.R."/>
            <person name="Sawyer R.H."/>
            <person name="Schmidt C.J."/>
            <person name="Triplett E.W."/>
            <person name="Tuberville T.D."/>
            <person name="Venegas-Anaya M."/>
            <person name="Howard J.T."/>
            <person name="Jarvis E.D."/>
            <person name="Guillette L.J.Jr."/>
            <person name="Glenn T.C."/>
            <person name="Green R.E."/>
            <person name="Ray D.A."/>
        </authorList>
    </citation>
    <scope>NUCLEOTIDE SEQUENCE [LARGE SCALE GENOMIC DNA]</scope>
    <source>
        <strain evidence="1">KSC_2009_1</strain>
    </source>
</reference>
<accession>A0A151N414</accession>
<comment type="caution">
    <text evidence="1">The sequence shown here is derived from an EMBL/GenBank/DDBJ whole genome shotgun (WGS) entry which is preliminary data.</text>
</comment>
<protein>
    <submittedName>
        <fullName evidence="1">Uncharacterized protein</fullName>
    </submittedName>
</protein>
<organism evidence="1 2">
    <name type="scientific">Alligator mississippiensis</name>
    <name type="common">American alligator</name>
    <dbReference type="NCBI Taxonomy" id="8496"/>
    <lineage>
        <taxon>Eukaryota</taxon>
        <taxon>Metazoa</taxon>
        <taxon>Chordata</taxon>
        <taxon>Craniata</taxon>
        <taxon>Vertebrata</taxon>
        <taxon>Euteleostomi</taxon>
        <taxon>Archelosauria</taxon>
        <taxon>Archosauria</taxon>
        <taxon>Crocodylia</taxon>
        <taxon>Alligatoridae</taxon>
        <taxon>Alligatorinae</taxon>
        <taxon>Alligator</taxon>
    </lineage>
</organism>
<name>A0A151N414_ALLMI</name>
<sequence length="96" mass="10596">MTFNVKCCERLKGDADTLGKLATGNGLELGYFIGCLHNGDWKAEKARAMRFPPEFKLSQCFLFLLHRSACFPPGRPRAPCAHLEVGDILDGSGLRI</sequence>
<dbReference type="Proteomes" id="UP000050525">
    <property type="component" value="Unassembled WGS sequence"/>
</dbReference>
<dbReference type="AlphaFoldDB" id="A0A151N414"/>
<keyword evidence="2" id="KW-1185">Reference proteome</keyword>
<evidence type="ECO:0000313" key="1">
    <source>
        <dbReference type="EMBL" id="KYO31511.1"/>
    </source>
</evidence>
<dbReference type="EMBL" id="AKHW03004073">
    <property type="protein sequence ID" value="KYO31511.1"/>
    <property type="molecule type" value="Genomic_DNA"/>
</dbReference>
<evidence type="ECO:0000313" key="2">
    <source>
        <dbReference type="Proteomes" id="UP000050525"/>
    </source>
</evidence>
<proteinExistence type="predicted"/>